<dbReference type="Proteomes" id="UP000093000">
    <property type="component" value="Unassembled WGS sequence"/>
</dbReference>
<comment type="caution">
    <text evidence="1">The sequence shown here is derived from an EMBL/GenBank/DDBJ whole genome shotgun (WGS) entry which is preliminary data.</text>
</comment>
<dbReference type="AlphaFoldDB" id="A0A1C7NAL6"/>
<dbReference type="InterPro" id="IPR011990">
    <property type="entry name" value="TPR-like_helical_dom_sf"/>
</dbReference>
<name>A0A1C7NAL6_9FUNG</name>
<dbReference type="InParanoid" id="A0A1C7NAL6"/>
<evidence type="ECO:0000313" key="2">
    <source>
        <dbReference type="Proteomes" id="UP000093000"/>
    </source>
</evidence>
<dbReference type="SUPFAM" id="SSF48452">
    <property type="entry name" value="TPR-like"/>
    <property type="match status" value="1"/>
</dbReference>
<dbReference type="Gene3D" id="1.25.40.10">
    <property type="entry name" value="Tetratricopeptide repeat domain"/>
    <property type="match status" value="1"/>
</dbReference>
<proteinExistence type="predicted"/>
<dbReference type="OrthoDB" id="2244108at2759"/>
<gene>
    <name evidence="1" type="ORF">A0J61_05797</name>
</gene>
<organism evidence="1 2">
    <name type="scientific">Choanephora cucurbitarum</name>
    <dbReference type="NCBI Taxonomy" id="101091"/>
    <lineage>
        <taxon>Eukaryota</taxon>
        <taxon>Fungi</taxon>
        <taxon>Fungi incertae sedis</taxon>
        <taxon>Mucoromycota</taxon>
        <taxon>Mucoromycotina</taxon>
        <taxon>Mucoromycetes</taxon>
        <taxon>Mucorales</taxon>
        <taxon>Mucorineae</taxon>
        <taxon>Choanephoraceae</taxon>
        <taxon>Choanephoroideae</taxon>
        <taxon>Choanephora</taxon>
    </lineage>
</organism>
<sequence>MTARSPQTIISSSVNPANLLELKVLSNIVSQLRDQGDMGQAIPYLSKMVQIVDSQRLEKPTDPQNKTAYYSQLNELQKLKADAYSQLAFAYLKTHQFVQCESWLTSSIKLWEKLIRYDPQGQPSLMVAYEALIECYMAMGKDHLAQHIQTRLCKLKET</sequence>
<dbReference type="EMBL" id="LUGH01000324">
    <property type="protein sequence ID" value="OBZ86153.1"/>
    <property type="molecule type" value="Genomic_DNA"/>
</dbReference>
<accession>A0A1C7NAL6</accession>
<protein>
    <submittedName>
        <fullName evidence="1">Uncharacterized protein</fullName>
    </submittedName>
</protein>
<keyword evidence="2" id="KW-1185">Reference proteome</keyword>
<evidence type="ECO:0000313" key="1">
    <source>
        <dbReference type="EMBL" id="OBZ86153.1"/>
    </source>
</evidence>
<reference evidence="1 2" key="1">
    <citation type="submission" date="2016-03" db="EMBL/GenBank/DDBJ databases">
        <title>Choanephora cucurbitarum.</title>
        <authorList>
            <person name="Min B."/>
            <person name="Park H."/>
            <person name="Park J.-H."/>
            <person name="Shin H.-D."/>
            <person name="Choi I.-G."/>
        </authorList>
    </citation>
    <scope>NUCLEOTIDE SEQUENCE [LARGE SCALE GENOMIC DNA]</scope>
    <source>
        <strain evidence="1 2">KUS-F28377</strain>
    </source>
</reference>